<feature type="compositionally biased region" description="Basic and acidic residues" evidence="1">
    <location>
        <begin position="231"/>
        <end position="243"/>
    </location>
</feature>
<proteinExistence type="predicted"/>
<feature type="domain" description="DUF7082" evidence="2">
    <location>
        <begin position="387"/>
        <end position="542"/>
    </location>
</feature>
<dbReference type="PANTHER" id="PTHR39463:SF1">
    <property type="entry name" value="MEDUSA"/>
    <property type="match status" value="1"/>
</dbReference>
<dbReference type="InterPro" id="IPR055509">
    <property type="entry name" value="DUF7082"/>
</dbReference>
<dbReference type="Pfam" id="PF23305">
    <property type="entry name" value="DUF7082"/>
    <property type="match status" value="1"/>
</dbReference>
<feature type="region of interest" description="Disordered" evidence="1">
    <location>
        <begin position="625"/>
        <end position="648"/>
    </location>
</feature>
<name>A0A0G0APK3_TRIHA</name>
<evidence type="ECO:0000313" key="3">
    <source>
        <dbReference type="EMBL" id="KKP06449.1"/>
    </source>
</evidence>
<dbReference type="EMBL" id="JOKZ01000025">
    <property type="protein sequence ID" value="KKP06449.1"/>
    <property type="molecule type" value="Genomic_DNA"/>
</dbReference>
<feature type="region of interest" description="Disordered" evidence="1">
    <location>
        <begin position="299"/>
        <end position="318"/>
    </location>
</feature>
<gene>
    <name evidence="3" type="ORF">THAR02_01407</name>
</gene>
<dbReference type="AlphaFoldDB" id="A0A0G0APK3"/>
<reference evidence="4" key="1">
    <citation type="journal article" date="2015" name="Genome Announc.">
        <title>Draft whole-genome sequence of the biocontrol agent Trichoderma harzianum T6776.</title>
        <authorList>
            <person name="Baroncelli R."/>
            <person name="Piaggeschi G."/>
            <person name="Fiorini L."/>
            <person name="Bertolini E."/>
            <person name="Zapparata A."/>
            <person name="Pe M.E."/>
            <person name="Sarrocco S."/>
            <person name="Vannacci G."/>
        </authorList>
    </citation>
    <scope>NUCLEOTIDE SEQUENCE [LARGE SCALE GENOMIC DNA]</scope>
    <source>
        <strain evidence="4">T6776</strain>
    </source>
</reference>
<comment type="caution">
    <text evidence="3">The sequence shown here is derived from an EMBL/GenBank/DDBJ whole genome shotgun (WGS) entry which is preliminary data.</text>
</comment>
<feature type="region of interest" description="Disordered" evidence="1">
    <location>
        <begin position="557"/>
        <end position="594"/>
    </location>
</feature>
<feature type="compositionally biased region" description="Polar residues" evidence="1">
    <location>
        <begin position="693"/>
        <end position="720"/>
    </location>
</feature>
<dbReference type="GO" id="GO:0005634">
    <property type="term" value="C:nucleus"/>
    <property type="evidence" value="ECO:0007669"/>
    <property type="project" value="TreeGrafter"/>
</dbReference>
<feature type="region of interest" description="Disordered" evidence="1">
    <location>
        <begin position="228"/>
        <end position="264"/>
    </location>
</feature>
<dbReference type="OMA" id="PPNSICI"/>
<protein>
    <recommendedName>
        <fullName evidence="2">DUF7082 domain-containing protein</fullName>
    </recommendedName>
</protein>
<evidence type="ECO:0000259" key="2">
    <source>
        <dbReference type="Pfam" id="PF23305"/>
    </source>
</evidence>
<accession>A0A0G0APK3</accession>
<feature type="compositionally biased region" description="Basic residues" evidence="1">
    <location>
        <begin position="305"/>
        <end position="314"/>
    </location>
</feature>
<evidence type="ECO:0000256" key="1">
    <source>
        <dbReference type="SAM" id="MobiDB-lite"/>
    </source>
</evidence>
<dbReference type="PANTHER" id="PTHR39463">
    <property type="entry name" value="MEDUSA"/>
    <property type="match status" value="1"/>
</dbReference>
<sequence>MSTAKFQSPSYRLFEPGFLPNKPIIVDVDDEFGSPETLTLRYEEAVQAAQRGDPNRDSPPSDFNMAYSKAQLPSMNGYDATRYQDAAAFEPYPTQPFSTSQTDKYAQMNQQSFASNNTVAHYMAAGPTVVSFHPTSGVGGTAVSIKISSQDDLFSLPSTQPLITFGDTKYAVNLIRDNQDNTGFVYSCSVDAPPSGGNSSVSLSLGFDSPAGGGEISRIGTFHYMEGSGDDITRADKLPKDDTTTPAAEVDQASPSPKNEVPSVAATNTYEYPPAQGQYGNTFAQGNADMITTYRTSSFTDPPHYHHHSRRTHHGLSGSSYGSTLAAVGRSSSTYDPIAISGRSAGHHHLPIPSSGSSGTPQLVRTSTITNGGGNGPYHSMSLYTPKAVLNIRGKLSEMAREWNQDEWENRRRIVMFKKTQNGAVLNVSFKPVAVNERPTNSICISCIWWAEKSECYVTSVDTIHLLEQLVAAPNRFSVEEKNRIRRNLEGFHPSTVSKAKADSEEFFKIIMAFPHPKPRNIEKDVKVFPWTALEPALKKIIGKYSASPSSILPPATTSASSYATLPTPPSHHGLGSQHGLSSAHADPHSQYPLHSAYGSAAHEAIPSPRSQLSSWAPSSVYSTSTARGLSPTLRNHHSPQQPPSMRINTSTAQLPAVSAYDSRGVAASPYGSTGLHTPISHHPAAATPPRWDTTSAAYTDSGYASLTSQQPPGASSVYGTSAYGDNPQRG</sequence>
<organism evidence="3 4">
    <name type="scientific">Trichoderma harzianum</name>
    <name type="common">Hypocrea lixii</name>
    <dbReference type="NCBI Taxonomy" id="5544"/>
    <lineage>
        <taxon>Eukaryota</taxon>
        <taxon>Fungi</taxon>
        <taxon>Dikarya</taxon>
        <taxon>Ascomycota</taxon>
        <taxon>Pezizomycotina</taxon>
        <taxon>Sordariomycetes</taxon>
        <taxon>Hypocreomycetidae</taxon>
        <taxon>Hypocreales</taxon>
        <taxon>Hypocreaceae</taxon>
        <taxon>Trichoderma</taxon>
    </lineage>
</organism>
<dbReference type="OrthoDB" id="1751210at2759"/>
<evidence type="ECO:0000313" key="4">
    <source>
        <dbReference type="Proteomes" id="UP000034112"/>
    </source>
</evidence>
<dbReference type="Proteomes" id="UP000034112">
    <property type="component" value="Unassembled WGS sequence"/>
</dbReference>
<feature type="region of interest" description="Disordered" evidence="1">
    <location>
        <begin position="675"/>
        <end position="731"/>
    </location>
</feature>